<dbReference type="CDD" id="cd22987">
    <property type="entry name" value="AcrVA2-like"/>
    <property type="match status" value="1"/>
</dbReference>
<accession>A0A220DIS0</accession>
<keyword evidence="1" id="KW-0614">Plasmid</keyword>
<evidence type="ECO:0000313" key="1">
    <source>
        <dbReference type="EMBL" id="ARV76144.1"/>
    </source>
</evidence>
<gene>
    <name evidence="2" type="ORF">EX242_14850</name>
    <name evidence="1" type="ORF">PRE19P2_0570</name>
</gene>
<dbReference type="InterPro" id="IPR058915">
    <property type="entry name" value="AcrVA2-like"/>
</dbReference>
<dbReference type="Pfam" id="PF26125">
    <property type="entry name" value="AcrVA2-like"/>
    <property type="match status" value="1"/>
</dbReference>
<evidence type="ECO:0000313" key="2">
    <source>
        <dbReference type="EMBL" id="MBX6981527.1"/>
    </source>
</evidence>
<dbReference type="Proteomes" id="UP000824410">
    <property type="component" value="Unassembled WGS sequence"/>
</dbReference>
<proteinExistence type="predicted"/>
<reference evidence="2" key="2">
    <citation type="submission" date="2019-02" db="EMBL/GenBank/DDBJ databases">
        <title>Genomic characterization of isolates from hospital effluents in KZN, South Africa.</title>
        <authorList>
            <person name="Ntshobeni N."/>
            <person name="Allam M."/>
            <person name="Ismail A."/>
            <person name="Amoako D."/>
            <person name="Essack S."/>
            <person name="Chenia H."/>
        </authorList>
    </citation>
    <scope>NUCLEOTIDE SEQUENCE</scope>
    <source>
        <strain evidence="2">AFE97_S1</strain>
    </source>
</reference>
<dbReference type="EMBL" id="KX832929">
    <property type="protein sequence ID" value="ARV76144.1"/>
    <property type="molecule type" value="Genomic_DNA"/>
</dbReference>
<reference evidence="1" key="1">
    <citation type="journal article" date="2017" name="Genome Biol. Evol.">
        <title>Genomic Epidemiology of NDM-1-Encoding Plasmids in Latin American Clinical Isolates Reveals Insights into the Evolution of Multidrug Resistance.</title>
        <authorList>
            <person name="Marquez-Ortiz R.A."/>
            <person name="Haggerty L."/>
            <person name="Olarte N."/>
            <person name="Duarte C."/>
            <person name="Garza-Ramos U."/>
            <person name="Silva-Sanchez J."/>
            <person name="Castro B.E."/>
            <person name="Sim E.M."/>
            <person name="Beltran M."/>
            <person name="Moncada M.V."/>
            <person name="Valderrama A."/>
            <person name="Castellanos J.E."/>
            <person name="Charles I.G."/>
            <person name="Vanegas N."/>
            <person name="Escobar-Perez J."/>
            <person name="Petty N.K."/>
        </authorList>
    </citation>
    <scope>NUCLEOTIDE SEQUENCE</scope>
    <source>
        <strain evidence="1">06-1619</strain>
        <plasmid evidence="1">p06-1619-1</plasmid>
    </source>
</reference>
<sequence>MNDNTTAINIALEKIVLLNKEYKDYLGSCEQEAIDNIKNKNIFMPFYHVMHLCVTKLMNDENWRLIQKDVTARLYLSVTEFIEKNGLDNYGNIDWIKLFRNNYDQRGIPPSSVPTILPWKYTKSVYEMDRDLASELMNSPLPEYIPTEYFKRIPEWSVFLTGFKYIVKASGDLCGCTIIGFWVSLTDLDGIDAVAFTFLFSNKNTSSFNISLNHNNIIDSFNDAAKLTDHRIKSELRDIYVELFKLAIPITTFFIKDFVDIPNSTNPTVSYKNIKKTKGKERLFEAKKIKRTIIGANVGDSIRAFNENLRSTHALGTMRPHIRRAHWHGYWVGTGEGKNFLLKWLPATFINPENSM</sequence>
<organism evidence="1">
    <name type="scientific">Providencia rettgeri</name>
    <dbReference type="NCBI Taxonomy" id="587"/>
    <lineage>
        <taxon>Bacteria</taxon>
        <taxon>Pseudomonadati</taxon>
        <taxon>Pseudomonadota</taxon>
        <taxon>Gammaproteobacteria</taxon>
        <taxon>Enterobacterales</taxon>
        <taxon>Morganellaceae</taxon>
        <taxon>Providencia</taxon>
    </lineage>
</organism>
<geneLocation type="plasmid" evidence="1">
    <name>p06-1619-1</name>
</geneLocation>
<dbReference type="RefSeq" id="WP_172688831.1">
    <property type="nucleotide sequence ID" value="NZ_CP118864.1"/>
</dbReference>
<name>A0A220DIS0_PRORE</name>
<protein>
    <submittedName>
        <fullName evidence="1">Uncharacterized protein</fullName>
    </submittedName>
</protein>
<dbReference type="AlphaFoldDB" id="A0A220DIS0"/>
<dbReference type="EMBL" id="SHDO01000017">
    <property type="protein sequence ID" value="MBX6981527.1"/>
    <property type="molecule type" value="Genomic_DNA"/>
</dbReference>